<evidence type="ECO:0000313" key="2">
    <source>
        <dbReference type="EMBL" id="AIS30859.1"/>
    </source>
</evidence>
<reference evidence="2" key="1">
    <citation type="submission" date="2013-12" db="EMBL/GenBank/DDBJ databases">
        <title>The complete genome sequence of Methanobacterium sp. BRM9.</title>
        <authorList>
            <consortium name="Pastoral Greenhouse Gas Research Consortium"/>
            <person name="Kelly W.J."/>
            <person name="Leahy S.C."/>
            <person name="Perry R."/>
            <person name="Li D."/>
            <person name="Altermann E."/>
            <person name="Lambie S.C."/>
            <person name="Attwood G.T."/>
        </authorList>
    </citation>
    <scope>NUCLEOTIDE SEQUENCE [LARGE SCALE GENOMIC DNA]</scope>
    <source>
        <strain evidence="2">BRM9</strain>
    </source>
</reference>
<dbReference type="EMBL" id="LN734822">
    <property type="protein sequence ID" value="CEL26060.1"/>
    <property type="molecule type" value="Genomic_DNA"/>
</dbReference>
<dbReference type="KEGG" id="mfc:BRM9_0025"/>
<sequence>MARTRRYLNNLPNIARIKDLAHDILDYELKLDQAQQERSRVKNEILALETKLIAMERGEYSPKREKTRMKLNNFADDLVATDKIIKDLKRNISDSKSMVNDEIREGLSKIYKKAKLERDEGLKDLIRHQNLADEAHNKFANSSPEESSQYHHQWISNVQRVIEDEERIERSEKELEAIKRVYRLEFG</sequence>
<dbReference type="GeneID" id="26740678"/>
<evidence type="ECO:0000313" key="4">
    <source>
        <dbReference type="EMBL" id="CEL26060.1"/>
    </source>
</evidence>
<keyword evidence="7" id="KW-1185">Reference proteome</keyword>
<name>A0A089ZUK8_METFO</name>
<proteinExistence type="predicted"/>
<evidence type="ECO:0000313" key="5">
    <source>
        <dbReference type="EMBL" id="MBF4474961.1"/>
    </source>
</evidence>
<accession>A0A089ZUK8</accession>
<reference evidence="5" key="3">
    <citation type="submission" date="2020-10" db="EMBL/GenBank/DDBJ databases">
        <title>Dehalococcoides mccartyi of a TCE/Cr reducing biochatode.</title>
        <authorList>
            <person name="Matturro B."/>
        </authorList>
    </citation>
    <scope>NUCLEOTIDE SEQUENCE</scope>
    <source>
        <strain evidence="5">Bin2</strain>
    </source>
</reference>
<evidence type="ECO:0000313" key="3">
    <source>
        <dbReference type="EMBL" id="CEA13679.1"/>
    </source>
</evidence>
<dbReference type="AlphaFoldDB" id="A0A089ZUK8"/>
<organism evidence="2 6">
    <name type="scientific">Methanobacterium formicicum</name>
    <dbReference type="NCBI Taxonomy" id="2162"/>
    <lineage>
        <taxon>Archaea</taxon>
        <taxon>Methanobacteriati</taxon>
        <taxon>Methanobacteriota</taxon>
        <taxon>Methanomada group</taxon>
        <taxon>Methanobacteria</taxon>
        <taxon>Methanobacteriales</taxon>
        <taxon>Methanobacteriaceae</taxon>
        <taxon>Methanobacterium</taxon>
    </lineage>
</organism>
<protein>
    <submittedName>
        <fullName evidence="2">Uncharacterized protein</fullName>
    </submittedName>
</protein>
<evidence type="ECO:0000313" key="6">
    <source>
        <dbReference type="Proteomes" id="UP000029661"/>
    </source>
</evidence>
<dbReference type="PATRIC" id="fig|2162.10.peg.2525"/>
<keyword evidence="1" id="KW-0175">Coiled coil</keyword>
<dbReference type="Proteomes" id="UP000029661">
    <property type="component" value="Chromosome"/>
</dbReference>
<evidence type="ECO:0000256" key="1">
    <source>
        <dbReference type="SAM" id="Coils"/>
    </source>
</evidence>
<dbReference type="RefSeq" id="WP_048072864.1">
    <property type="nucleotide sequence ID" value="NZ_CALCVY010000152.1"/>
</dbReference>
<dbReference type="STRING" id="2162.BRM9_0025"/>
<dbReference type="Proteomes" id="UP000062768">
    <property type="component" value="Chromosome I"/>
</dbReference>
<dbReference type="EMBL" id="LN515531">
    <property type="protein sequence ID" value="CEA13679.1"/>
    <property type="molecule type" value="Genomic_DNA"/>
</dbReference>
<dbReference type="EMBL" id="CP006933">
    <property type="protein sequence ID" value="AIS30859.1"/>
    <property type="molecule type" value="Genomic_DNA"/>
</dbReference>
<dbReference type="Proteomes" id="UP000606900">
    <property type="component" value="Unassembled WGS sequence"/>
</dbReference>
<reference evidence="4" key="2">
    <citation type="submission" date="2014-09" db="EMBL/GenBank/DDBJ databases">
        <authorList>
            <person name="Bishop-Lilly K.A."/>
            <person name="Broomall S.M."/>
            <person name="Chain P.S."/>
            <person name="Chertkov O."/>
            <person name="Coyne S.R."/>
            <person name="Daligault H.E."/>
            <person name="Davenport K.W."/>
            <person name="Erkkila T."/>
            <person name="Frey K.G."/>
            <person name="Gibbons H.S."/>
            <person name="Gu W."/>
            <person name="Jaissle J."/>
            <person name="Johnson S.L."/>
            <person name="Koroleva G.I."/>
            <person name="Ladner J.T."/>
            <person name="Lo C.-C."/>
            <person name="Minogue T.D."/>
            <person name="Munk C."/>
            <person name="Palacios G.F."/>
            <person name="Redden C.L."/>
            <person name="Rosenzweig C.N."/>
            <person name="Scholz M.B."/>
            <person name="Teshima H."/>
            <person name="Xu Y."/>
        </authorList>
    </citation>
    <scope>NUCLEOTIDE SEQUENCE</scope>
    <source>
        <strain evidence="4">Mb9</strain>
    </source>
</reference>
<dbReference type="EMBL" id="JADIIL010000019">
    <property type="protein sequence ID" value="MBF4474961.1"/>
    <property type="molecule type" value="Genomic_DNA"/>
</dbReference>
<dbReference type="OrthoDB" id="71526at2157"/>
<feature type="coiled-coil region" evidence="1">
    <location>
        <begin position="17"/>
        <end position="51"/>
    </location>
</feature>
<gene>
    <name evidence="2" type="ORF">BRM9_0025</name>
    <name evidence="3" type="ORF">DSM1535_1345</name>
    <name evidence="5" type="ORF">ISP06_05750</name>
    <name evidence="4" type="ORF">MB9_2452</name>
</gene>
<evidence type="ECO:0000313" key="7">
    <source>
        <dbReference type="Proteomes" id="UP000062768"/>
    </source>
</evidence>
<dbReference type="KEGG" id="mfi:DSM1535_1345"/>